<protein>
    <submittedName>
        <fullName evidence="2">Uncharacterized protein LOC108993840</fullName>
    </submittedName>
</protein>
<dbReference type="InterPro" id="IPR026960">
    <property type="entry name" value="RVT-Znf"/>
</dbReference>
<dbReference type="Proteomes" id="UP000235220">
    <property type="component" value="Chromosome 12"/>
</dbReference>
<dbReference type="AlphaFoldDB" id="A0A2I4EYE1"/>
<gene>
    <name evidence="2" type="primary">LOC108993840</name>
</gene>
<dbReference type="PANTHER" id="PTHR46736">
    <property type="entry name" value="ZF-RVT DOMAIN-CONTAINING PROTEIN"/>
    <property type="match status" value="1"/>
</dbReference>
<dbReference type="KEGG" id="jre:108993840"/>
<organism evidence="1 2">
    <name type="scientific">Juglans regia</name>
    <name type="common">English walnut</name>
    <dbReference type="NCBI Taxonomy" id="51240"/>
    <lineage>
        <taxon>Eukaryota</taxon>
        <taxon>Viridiplantae</taxon>
        <taxon>Streptophyta</taxon>
        <taxon>Embryophyta</taxon>
        <taxon>Tracheophyta</taxon>
        <taxon>Spermatophyta</taxon>
        <taxon>Magnoliopsida</taxon>
        <taxon>eudicotyledons</taxon>
        <taxon>Gunneridae</taxon>
        <taxon>Pentapetalae</taxon>
        <taxon>rosids</taxon>
        <taxon>fabids</taxon>
        <taxon>Fagales</taxon>
        <taxon>Juglandaceae</taxon>
        <taxon>Juglans</taxon>
    </lineage>
</organism>
<reference evidence="2" key="1">
    <citation type="submission" date="2025-08" db="UniProtKB">
        <authorList>
            <consortium name="RefSeq"/>
        </authorList>
    </citation>
    <scope>IDENTIFICATION</scope>
    <source>
        <tissue evidence="2">Leaves</tissue>
    </source>
</reference>
<dbReference type="PANTHER" id="PTHR46736:SF123">
    <property type="entry name" value="TRANSMEMBRANE PROTEIN"/>
    <property type="match status" value="1"/>
</dbReference>
<dbReference type="GeneID" id="108993840"/>
<evidence type="ECO:0000313" key="2">
    <source>
        <dbReference type="RefSeq" id="XP_018824419.1"/>
    </source>
</evidence>
<dbReference type="Gramene" id="Jr12_08330_p1">
    <property type="protein sequence ID" value="cds.Jr12_08330_p1"/>
    <property type="gene ID" value="Jr12_08330"/>
</dbReference>
<name>A0A2I4EYE1_JUGRE</name>
<accession>A0A2I4EYE1</accession>
<proteinExistence type="predicted"/>
<dbReference type="Pfam" id="PF13966">
    <property type="entry name" value="zf-RVT"/>
    <property type="match status" value="1"/>
</dbReference>
<dbReference type="RefSeq" id="XP_018824419.1">
    <property type="nucleotide sequence ID" value="XM_018968874.2"/>
</dbReference>
<keyword evidence="1" id="KW-1185">Reference proteome</keyword>
<dbReference type="OrthoDB" id="1906820at2759"/>
<evidence type="ECO:0000313" key="1">
    <source>
        <dbReference type="Proteomes" id="UP000235220"/>
    </source>
</evidence>
<sequence>MNLPNRVKVFAWRVCKNGLLTLQNLRNRKVLEETKCQWCNEEEEDISHALVYCPFIKDYWYNHFSFLKETDVRMDFVQIALTVLSRGNIREIEKLFLMAWDMWYRRNQKLYEDNVLSPEQVVDHALSLHQEHKTNAEEQKKGMKACCCWLPPPTGVLKLNIDEALFHDQYRLGVGMVLRDEHEKVIFSASKPGHEV</sequence>